<dbReference type="InterPro" id="IPR003724">
    <property type="entry name" value="CblAdoTrfase_CobA"/>
</dbReference>
<dbReference type="GO" id="GO:0005524">
    <property type="term" value="F:ATP binding"/>
    <property type="evidence" value="ECO:0007669"/>
    <property type="project" value="InterPro"/>
</dbReference>
<evidence type="ECO:0000313" key="4">
    <source>
        <dbReference type="Proteomes" id="UP000257123"/>
    </source>
</evidence>
<reference evidence="3 4" key="1">
    <citation type="submission" date="2017-07" db="EMBL/GenBank/DDBJ databases">
        <title>Draft genome sequence of aerobic hyperthermophilic archaea, Pyrobaculum aerophilum YKB31 and YKB32.</title>
        <authorList>
            <person name="Mochizuki T."/>
            <person name="Berliner A.J."/>
            <person name="Yoshida-Takashima Y."/>
            <person name="Takaki Y."/>
            <person name="Nunoura T."/>
            <person name="Takai K."/>
        </authorList>
    </citation>
    <scope>NUCLEOTIDE SEQUENCE [LARGE SCALE GENOMIC DNA]</scope>
    <source>
        <strain evidence="1 4">YKB31</strain>
        <strain evidence="2 3">YKB32</strain>
    </source>
</reference>
<organism evidence="2 3">
    <name type="scientific">Pyrobaculum aerophilum</name>
    <dbReference type="NCBI Taxonomy" id="13773"/>
    <lineage>
        <taxon>Archaea</taxon>
        <taxon>Thermoproteota</taxon>
        <taxon>Thermoprotei</taxon>
        <taxon>Thermoproteales</taxon>
        <taxon>Thermoproteaceae</taxon>
        <taxon>Pyrobaculum</taxon>
    </lineage>
</organism>
<comment type="caution">
    <text evidence="2">The sequence shown here is derived from an EMBL/GenBank/DDBJ whole genome shotgun (WGS) entry which is preliminary data.</text>
</comment>
<sequence length="154" mass="17318">MRLAFHGPGKGKTTAALGTALRAYGHGMRILYVGVMKTPYYMGEEVGEYKAMKRLGIDAVYLTELKSPKSALQYAVDAAGRYDVIILDEVLYAIRQGLISRDELKKLEGVESHVIATGNYWHPSLRDIFHLITRLDAEKHYYNLGNKAIKGLDW</sequence>
<protein>
    <submittedName>
        <fullName evidence="2">Cob(I)alamin adenolsyltransferase</fullName>
    </submittedName>
</protein>
<dbReference type="SUPFAM" id="SSF52540">
    <property type="entry name" value="P-loop containing nucleoside triphosphate hydrolases"/>
    <property type="match status" value="1"/>
</dbReference>
<evidence type="ECO:0000313" key="1">
    <source>
        <dbReference type="EMBL" id="RFA95976.1"/>
    </source>
</evidence>
<dbReference type="PANTHER" id="PTHR46638">
    <property type="entry name" value="CORRINOID ADENOSYLTRANSFERASE"/>
    <property type="match status" value="1"/>
</dbReference>
<gene>
    <name evidence="1" type="ORF">CGL51_06640</name>
    <name evidence="2" type="ORF">CGL52_05290</name>
</gene>
<dbReference type="GO" id="GO:0009236">
    <property type="term" value="P:cobalamin biosynthetic process"/>
    <property type="evidence" value="ECO:0007669"/>
    <property type="project" value="InterPro"/>
</dbReference>
<dbReference type="RefSeq" id="WP_116421149.1">
    <property type="nucleotide sequence ID" value="NZ_NMUE01000017.1"/>
</dbReference>
<dbReference type="Proteomes" id="UP000257123">
    <property type="component" value="Unassembled WGS sequence"/>
</dbReference>
<dbReference type="EMBL" id="NMUF01000010">
    <property type="protein sequence ID" value="RFA99126.1"/>
    <property type="molecule type" value="Genomic_DNA"/>
</dbReference>
<dbReference type="Proteomes" id="UP000256877">
    <property type="component" value="Unassembled WGS sequence"/>
</dbReference>
<proteinExistence type="predicted"/>
<dbReference type="PANTHER" id="PTHR46638:SF1">
    <property type="entry name" value="CORRINOID ADENOSYLTRANSFERASE"/>
    <property type="match status" value="1"/>
</dbReference>
<dbReference type="OrthoDB" id="24392at2157"/>
<evidence type="ECO:0000313" key="2">
    <source>
        <dbReference type="EMBL" id="RFA99126.1"/>
    </source>
</evidence>
<dbReference type="InterPro" id="IPR027417">
    <property type="entry name" value="P-loop_NTPase"/>
</dbReference>
<dbReference type="EMBL" id="NMUE01000017">
    <property type="protein sequence ID" value="RFA95976.1"/>
    <property type="molecule type" value="Genomic_DNA"/>
</dbReference>
<keyword evidence="2" id="KW-0808">Transferase</keyword>
<accession>A0A371R4X3</accession>
<dbReference type="Gene3D" id="3.40.50.300">
    <property type="entry name" value="P-loop containing nucleotide triphosphate hydrolases"/>
    <property type="match status" value="1"/>
</dbReference>
<evidence type="ECO:0000313" key="3">
    <source>
        <dbReference type="Proteomes" id="UP000256877"/>
    </source>
</evidence>
<dbReference type="AlphaFoldDB" id="A0A371R4X3"/>
<dbReference type="Pfam" id="PF02572">
    <property type="entry name" value="CobA_CobO_BtuR"/>
    <property type="match status" value="1"/>
</dbReference>
<name>A0A371R4X3_9CREN</name>
<dbReference type="GO" id="GO:0008817">
    <property type="term" value="F:corrinoid adenosyltransferase activity"/>
    <property type="evidence" value="ECO:0007669"/>
    <property type="project" value="InterPro"/>
</dbReference>